<feature type="region of interest" description="Disordered" evidence="1">
    <location>
        <begin position="59"/>
        <end position="82"/>
    </location>
</feature>
<sequence>MRANGPRSQRRPFRGTVHAQSQSLLKIYEAQVGVEGVWILRELRPENLSKLLQIEHMHTSDVHPREARGEEGIPKGHGDQGLDGDFVWGLPDRRISEIARQVKPAEAGNGKEQENDDDLHAAGEDQDWLDATGVPFISDRKGNTERREVVRLDHGSEPFFRVFEHCMNAMVERRRVAWDAAVLKILRTRHAVHQNRAAVTRLARVERERANGRKRTARSYANYQLGKGQKRGEIMELTGMSKRFYQKAVKRLKLKVQRRSHLRSRRLLRVLQSQLYNSLRFTRKAPRCYISNHSVLRHPNSSTSLQARINISLQHSSTFPTLQSCSTLPTVAPHHNNHAPRSN</sequence>
<evidence type="ECO:0000313" key="3">
    <source>
        <dbReference type="Proteomes" id="UP000602510"/>
    </source>
</evidence>
<proteinExistence type="predicted"/>
<dbReference type="Proteomes" id="UP000602510">
    <property type="component" value="Unassembled WGS sequence"/>
</dbReference>
<organism evidence="2 3">
    <name type="scientific">Phytophthora infestans</name>
    <name type="common">Potato late blight agent</name>
    <name type="synonym">Botrytis infestans</name>
    <dbReference type="NCBI Taxonomy" id="4787"/>
    <lineage>
        <taxon>Eukaryota</taxon>
        <taxon>Sar</taxon>
        <taxon>Stramenopiles</taxon>
        <taxon>Oomycota</taxon>
        <taxon>Peronosporomycetes</taxon>
        <taxon>Peronosporales</taxon>
        <taxon>Peronosporaceae</taxon>
        <taxon>Phytophthora</taxon>
    </lineage>
</organism>
<evidence type="ECO:0000313" key="2">
    <source>
        <dbReference type="EMBL" id="KAF4038197.1"/>
    </source>
</evidence>
<name>A0A833WDG8_PHYIN</name>
<protein>
    <submittedName>
        <fullName evidence="2">Uncharacterized protein</fullName>
    </submittedName>
</protein>
<comment type="caution">
    <text evidence="2">The sequence shown here is derived from an EMBL/GenBank/DDBJ whole genome shotgun (WGS) entry which is preliminary data.</text>
</comment>
<keyword evidence="3" id="KW-1185">Reference proteome</keyword>
<dbReference type="EMBL" id="WSZM01000211">
    <property type="protein sequence ID" value="KAF4038197.1"/>
    <property type="molecule type" value="Genomic_DNA"/>
</dbReference>
<accession>A0A833WDG8</accession>
<reference evidence="2" key="1">
    <citation type="submission" date="2020-04" db="EMBL/GenBank/DDBJ databases">
        <title>Hybrid Assembly of Korean Phytophthora infestans isolates.</title>
        <authorList>
            <person name="Prokchorchik M."/>
            <person name="Lee Y."/>
            <person name="Seo J."/>
            <person name="Cho J.-H."/>
            <person name="Park Y.-E."/>
            <person name="Jang D.-C."/>
            <person name="Im J.-S."/>
            <person name="Choi J.-G."/>
            <person name="Park H.-J."/>
            <person name="Lee G.-B."/>
            <person name="Lee Y.-G."/>
            <person name="Hong S.-Y."/>
            <person name="Cho K."/>
            <person name="Sohn K.H."/>
        </authorList>
    </citation>
    <scope>NUCLEOTIDE SEQUENCE</scope>
    <source>
        <strain evidence="2">KR_1_A1</strain>
    </source>
</reference>
<dbReference type="AlphaFoldDB" id="A0A833WDG8"/>
<evidence type="ECO:0000256" key="1">
    <source>
        <dbReference type="SAM" id="MobiDB-lite"/>
    </source>
</evidence>
<feature type="compositionally biased region" description="Basic and acidic residues" evidence="1">
    <location>
        <begin position="59"/>
        <end position="80"/>
    </location>
</feature>
<gene>
    <name evidence="2" type="ORF">GN244_ATG09717</name>
</gene>